<dbReference type="Proteomes" id="UP000252586">
    <property type="component" value="Unassembled WGS sequence"/>
</dbReference>
<evidence type="ECO:0000313" key="3">
    <source>
        <dbReference type="Proteomes" id="UP000252586"/>
    </source>
</evidence>
<comment type="caution">
    <text evidence="2">The sequence shown here is derived from an EMBL/GenBank/DDBJ whole genome shotgun (WGS) entry which is preliminary data.</text>
</comment>
<dbReference type="RefSeq" id="WP_067505641.1">
    <property type="nucleotide sequence ID" value="NZ_QNRE01000011.1"/>
</dbReference>
<gene>
    <name evidence="2" type="ORF">DFR74_11188</name>
</gene>
<name>A0A366DBE7_9NOCA</name>
<protein>
    <submittedName>
        <fullName evidence="2">Uncharacterized protein</fullName>
    </submittedName>
</protein>
<keyword evidence="1" id="KW-1133">Transmembrane helix</keyword>
<evidence type="ECO:0000313" key="2">
    <source>
        <dbReference type="EMBL" id="RBO87382.1"/>
    </source>
</evidence>
<proteinExistence type="predicted"/>
<sequence>MTDTAPSVPRPVSIAFTGVVVALLAGVAEALVHIAVALDTAEADVGGLAVGLAVRAALYLAVLAAAVLMSRGSHPARLALTLGLGVVGLSSLLIEPATAVLDGGIPWSAATPGTLLIAVLRAVHVAAVLVAVPAMWASGARAHFAGRHATSFG</sequence>
<dbReference type="EMBL" id="QNRE01000011">
    <property type="protein sequence ID" value="RBO87382.1"/>
    <property type="molecule type" value="Genomic_DNA"/>
</dbReference>
<evidence type="ECO:0000256" key="1">
    <source>
        <dbReference type="SAM" id="Phobius"/>
    </source>
</evidence>
<dbReference type="STRING" id="1210090.GCA_001613185_01575"/>
<feature type="transmembrane region" description="Helical" evidence="1">
    <location>
        <begin position="114"/>
        <end position="137"/>
    </location>
</feature>
<keyword evidence="3" id="KW-1185">Reference proteome</keyword>
<accession>A0A366DBE7</accession>
<feature type="transmembrane region" description="Helical" evidence="1">
    <location>
        <begin position="12"/>
        <end position="36"/>
    </location>
</feature>
<keyword evidence="1" id="KW-0472">Membrane</keyword>
<feature type="transmembrane region" description="Helical" evidence="1">
    <location>
        <begin position="48"/>
        <end position="69"/>
    </location>
</feature>
<feature type="transmembrane region" description="Helical" evidence="1">
    <location>
        <begin position="76"/>
        <end position="94"/>
    </location>
</feature>
<dbReference type="AlphaFoldDB" id="A0A366DBE7"/>
<organism evidence="2 3">
    <name type="scientific">Nocardia puris</name>
    <dbReference type="NCBI Taxonomy" id="208602"/>
    <lineage>
        <taxon>Bacteria</taxon>
        <taxon>Bacillati</taxon>
        <taxon>Actinomycetota</taxon>
        <taxon>Actinomycetes</taxon>
        <taxon>Mycobacteriales</taxon>
        <taxon>Nocardiaceae</taxon>
        <taxon>Nocardia</taxon>
    </lineage>
</organism>
<keyword evidence="1" id="KW-0812">Transmembrane</keyword>
<reference evidence="2 3" key="1">
    <citation type="submission" date="2018-06" db="EMBL/GenBank/DDBJ databases">
        <title>Genomic Encyclopedia of Type Strains, Phase IV (KMG-IV): sequencing the most valuable type-strain genomes for metagenomic binning, comparative biology and taxonomic classification.</title>
        <authorList>
            <person name="Goeker M."/>
        </authorList>
    </citation>
    <scope>NUCLEOTIDE SEQUENCE [LARGE SCALE GENOMIC DNA]</scope>
    <source>
        <strain evidence="2 3">DSM 44599</strain>
    </source>
</reference>